<accession>A0A098VU27</accession>
<feature type="region of interest" description="Disordered" evidence="2">
    <location>
        <begin position="975"/>
        <end position="995"/>
    </location>
</feature>
<dbReference type="HOGENOM" id="CLU_294242_0_0_1"/>
<gene>
    <name evidence="3" type="ORF">DI09_14p160</name>
</gene>
<name>A0A098VU27_9MICR</name>
<protein>
    <submittedName>
        <fullName evidence="3">Uncharacterized protein</fullName>
    </submittedName>
</protein>
<organism evidence="3 4">
    <name type="scientific">Mitosporidium daphniae</name>
    <dbReference type="NCBI Taxonomy" id="1485682"/>
    <lineage>
        <taxon>Eukaryota</taxon>
        <taxon>Fungi</taxon>
        <taxon>Fungi incertae sedis</taxon>
        <taxon>Microsporidia</taxon>
        <taxon>Mitosporidium</taxon>
    </lineage>
</organism>
<evidence type="ECO:0000256" key="1">
    <source>
        <dbReference type="SAM" id="Coils"/>
    </source>
</evidence>
<dbReference type="InterPro" id="IPR011989">
    <property type="entry name" value="ARM-like"/>
</dbReference>
<keyword evidence="1" id="KW-0175">Coiled coil</keyword>
<feature type="coiled-coil region" evidence="1">
    <location>
        <begin position="684"/>
        <end position="729"/>
    </location>
</feature>
<dbReference type="RefSeq" id="XP_013239060.1">
    <property type="nucleotide sequence ID" value="XM_013383606.1"/>
</dbReference>
<dbReference type="Proteomes" id="UP000029725">
    <property type="component" value="Unassembled WGS sequence"/>
</dbReference>
<dbReference type="OrthoDB" id="198977at2759"/>
<evidence type="ECO:0000256" key="2">
    <source>
        <dbReference type="SAM" id="MobiDB-lite"/>
    </source>
</evidence>
<reference evidence="3 4" key="1">
    <citation type="submission" date="2014-04" db="EMBL/GenBank/DDBJ databases">
        <title>A new species of microsporidia sheds light on the evolution of extreme parasitism.</title>
        <authorList>
            <person name="Haag K.L."/>
            <person name="James T.Y."/>
            <person name="Larsson R."/>
            <person name="Schaer T.M."/>
            <person name="Refardt D."/>
            <person name="Pombert J.-F."/>
            <person name="Ebert D."/>
        </authorList>
    </citation>
    <scope>NUCLEOTIDE SEQUENCE [LARGE SCALE GENOMIC DNA]</scope>
    <source>
        <strain evidence="3 4">UGP3</strain>
        <tissue evidence="3">Spores</tissue>
    </source>
</reference>
<dbReference type="EMBL" id="JMKJ01000055">
    <property type="protein sequence ID" value="KGG52633.1"/>
    <property type="molecule type" value="Genomic_DNA"/>
</dbReference>
<evidence type="ECO:0000313" key="4">
    <source>
        <dbReference type="Proteomes" id="UP000029725"/>
    </source>
</evidence>
<dbReference type="VEuPathDB" id="MicrosporidiaDB:DI09_14p160"/>
<dbReference type="Gene3D" id="1.25.10.10">
    <property type="entry name" value="Leucine-rich Repeat Variant"/>
    <property type="match status" value="1"/>
</dbReference>
<comment type="caution">
    <text evidence="3">The sequence shown here is derived from an EMBL/GenBank/DDBJ whole genome shotgun (WGS) entry which is preliminary data.</text>
</comment>
<dbReference type="GeneID" id="25258469"/>
<evidence type="ECO:0000313" key="3">
    <source>
        <dbReference type="EMBL" id="KGG52633.1"/>
    </source>
</evidence>
<dbReference type="AlphaFoldDB" id="A0A098VU27"/>
<keyword evidence="4" id="KW-1185">Reference proteome</keyword>
<proteinExistence type="predicted"/>
<sequence length="1031" mass="111890">MLRDTALMLLAKLTQGQHHELQKIVAFQGSRAVDDALALIGNLVARNPTNQRYFREIGGDQRLLLLFRSTLSGANWNSQEPHLDNQGQQNRSEHGDLNGEIAIQLGTLFLGHIICKGLLVPLATPSTLLSQSALGVNAPLPFLTLLFDALKASVSLAWTSMTTRSTTSLNLRPLSYIQPELIVGVLETIGHLIYQHPENQAYFLTHTAAGWGWDVHLALIATSPILSLTVAGGEAVELAIRDAALFIFASLGDSLLKTISRCPENNTSAINDTAVGVHTNEGIHGIAADSVGSFFEAEGGIPGKTVSVPTPISIAVQILVESEWEGSSLWPVHYATNILIAYLHHAQNSTELRESLIPLIGIDSNQLAVPTRGVDSRSREDLLPAVTNPKRQHTVFGSTVSLIHLVMAKFLRPSHINLSVLKGDPGALRVSQKERAGIVVCKSLFALLIHLGNLHMEALFEAFASEQGTVSTANLHMLVEWISPTFDATLLGGLAAFLFSQLLYSAALLDRLWDSENPEDHGSQANSVHRRDAHILMELLHVRVGIDAVASRLALLQQHLFSRFPGHAAALPALLQESGPANPAFLDASTVEIIRRSMEFLRASQRRVQAAHQSTCVSLPRIQRSPRLVEEAHLSNLPLHVREVLSASERSTQALIAAKEQMIIERDTRIAEQCAAISEQRVFLEQATEKIAELSAQISSLEESRLRVISKLEGQLESLTSSYTALRREHDQLLILLTDLTSPKGMSTINGTSLAPLEASQAPSEKLFSPSQRTMAKEADAVDAPSPTPQKTGALASVIPLLWKMVPTPIQNHLGPAKAQHNSSTDSNKAIVETDTAPMPVSVNGSAQNHMPANVHAIATLPVNGADNYTVNPVAQQHHLKVMPVSPGLQNDRPIGAQPFPLDHCNGIHERFSSYIPIAETSSSINYPAGTYVEPPPPSIGYPVGNYVKPHPSSDIHPHSAAHDAYLSFSSPLEPMTTMPPADQMPSNKNPDPEPYFSAPPGTIHPYYLHMNYHSVSFEDSLGFVPQPESD</sequence>